<keyword evidence="1" id="KW-1133">Transmembrane helix</keyword>
<name>A0A5R9G0Z4_9BACL</name>
<keyword evidence="1" id="KW-0472">Membrane</keyword>
<keyword evidence="3" id="KW-1185">Reference proteome</keyword>
<reference evidence="2 3" key="1">
    <citation type="submission" date="2019-05" db="EMBL/GenBank/DDBJ databases">
        <authorList>
            <person name="Narsing Rao M.P."/>
            <person name="Li W.J."/>
        </authorList>
    </citation>
    <scope>NUCLEOTIDE SEQUENCE [LARGE SCALE GENOMIC DNA]</scope>
    <source>
        <strain evidence="2 3">SYSU_K30003</strain>
    </source>
</reference>
<feature type="transmembrane region" description="Helical" evidence="1">
    <location>
        <begin position="154"/>
        <end position="173"/>
    </location>
</feature>
<dbReference type="OrthoDB" id="1679483at2"/>
<accession>A0A5R9G0Z4</accession>
<evidence type="ECO:0000313" key="3">
    <source>
        <dbReference type="Proteomes" id="UP000309676"/>
    </source>
</evidence>
<feature type="transmembrane region" description="Helical" evidence="1">
    <location>
        <begin position="124"/>
        <end position="148"/>
    </location>
</feature>
<feature type="transmembrane region" description="Helical" evidence="1">
    <location>
        <begin position="99"/>
        <end position="117"/>
    </location>
</feature>
<gene>
    <name evidence="2" type="ORF">FE782_25390</name>
</gene>
<sequence>MDALDRIYRQSQELQRQLTDARETYFFNEVVHSYQWWLMLAALVASYTLLWFLIDRARVVPILLVGWFVFAVATAADGIGGDLLLWDYPRMGLPWGERLLQADLIIPVGYMLIYQWYREWKPFFVACIALAVLYAFVLEPFAIAAGVYETYVWRHVYSFPIYVSIGLFVKWMADAAERVQTRNSAA</sequence>
<dbReference type="Proteomes" id="UP000309676">
    <property type="component" value="Unassembled WGS sequence"/>
</dbReference>
<evidence type="ECO:0000256" key="1">
    <source>
        <dbReference type="SAM" id="Phobius"/>
    </source>
</evidence>
<dbReference type="RefSeq" id="WP_138197169.1">
    <property type="nucleotide sequence ID" value="NZ_VCIW01000021.1"/>
</dbReference>
<dbReference type="EMBL" id="VCIW01000021">
    <property type="protein sequence ID" value="TLS49451.1"/>
    <property type="molecule type" value="Genomic_DNA"/>
</dbReference>
<feature type="transmembrane region" description="Helical" evidence="1">
    <location>
        <begin position="34"/>
        <end position="53"/>
    </location>
</feature>
<dbReference type="InterPro" id="IPR048147">
    <property type="entry name" value="CBO0543-like"/>
</dbReference>
<organism evidence="2 3">
    <name type="scientific">Paenibacillus antri</name>
    <dbReference type="NCBI Taxonomy" id="2582848"/>
    <lineage>
        <taxon>Bacteria</taxon>
        <taxon>Bacillati</taxon>
        <taxon>Bacillota</taxon>
        <taxon>Bacilli</taxon>
        <taxon>Bacillales</taxon>
        <taxon>Paenibacillaceae</taxon>
        <taxon>Paenibacillus</taxon>
    </lineage>
</organism>
<proteinExistence type="predicted"/>
<comment type="caution">
    <text evidence="2">The sequence shown here is derived from an EMBL/GenBank/DDBJ whole genome shotgun (WGS) entry which is preliminary data.</text>
</comment>
<protein>
    <submittedName>
        <fullName evidence="2">Uncharacterized protein</fullName>
    </submittedName>
</protein>
<feature type="transmembrane region" description="Helical" evidence="1">
    <location>
        <begin position="60"/>
        <end position="79"/>
    </location>
</feature>
<evidence type="ECO:0000313" key="2">
    <source>
        <dbReference type="EMBL" id="TLS49451.1"/>
    </source>
</evidence>
<dbReference type="AlphaFoldDB" id="A0A5R9G0Z4"/>
<keyword evidence="1" id="KW-0812">Transmembrane</keyword>
<dbReference type="NCBIfam" id="NF041644">
    <property type="entry name" value="CBO0543_fam"/>
    <property type="match status" value="1"/>
</dbReference>